<reference evidence="2 3" key="1">
    <citation type="submission" date="2018-08" db="EMBL/GenBank/DDBJ databases">
        <title>Murine metabolic-syndrome-specific gut microbial biobank.</title>
        <authorList>
            <person name="Liu C."/>
        </authorList>
    </citation>
    <scope>NUCLEOTIDE SEQUENCE [LARGE SCALE GENOMIC DNA]</scope>
    <source>
        <strain evidence="2 3">583</strain>
    </source>
</reference>
<name>A0A845R1C8_9CLOT</name>
<keyword evidence="3" id="KW-1185">Reference proteome</keyword>
<feature type="transmembrane region" description="Helical" evidence="1">
    <location>
        <begin position="48"/>
        <end position="63"/>
    </location>
</feature>
<dbReference type="AlphaFoldDB" id="A0A845R1C8"/>
<sequence>MDKKKRDSLDDTIEKLERIKILYSVVRVPIYILVVVLLLSSIFTNNRLHLFMLLTIVGLDFVIKNRIKIFKTLTY</sequence>
<accession>A0A845R1C8</accession>
<protein>
    <submittedName>
        <fullName evidence="2">Uncharacterized protein</fullName>
    </submittedName>
</protein>
<dbReference type="Proteomes" id="UP000467132">
    <property type="component" value="Unassembled WGS sequence"/>
</dbReference>
<evidence type="ECO:0000313" key="2">
    <source>
        <dbReference type="EMBL" id="NBI07526.1"/>
    </source>
</evidence>
<feature type="transmembrane region" description="Helical" evidence="1">
    <location>
        <begin position="21"/>
        <end position="42"/>
    </location>
</feature>
<evidence type="ECO:0000313" key="3">
    <source>
        <dbReference type="Proteomes" id="UP000467132"/>
    </source>
</evidence>
<organism evidence="2 3">
    <name type="scientific">Senegalia massiliensis</name>
    <dbReference type="NCBI Taxonomy" id="1720316"/>
    <lineage>
        <taxon>Bacteria</taxon>
        <taxon>Bacillati</taxon>
        <taxon>Bacillota</taxon>
        <taxon>Clostridia</taxon>
        <taxon>Eubacteriales</taxon>
        <taxon>Clostridiaceae</taxon>
        <taxon>Senegalia</taxon>
    </lineage>
</organism>
<keyword evidence="1" id="KW-0812">Transmembrane</keyword>
<keyword evidence="1" id="KW-0472">Membrane</keyword>
<keyword evidence="1" id="KW-1133">Transmembrane helix</keyword>
<proteinExistence type="predicted"/>
<dbReference type="RefSeq" id="WP_160197992.1">
    <property type="nucleotide sequence ID" value="NZ_QXXA01000013.1"/>
</dbReference>
<dbReference type="EMBL" id="QXXA01000013">
    <property type="protein sequence ID" value="NBI07526.1"/>
    <property type="molecule type" value="Genomic_DNA"/>
</dbReference>
<gene>
    <name evidence="2" type="ORF">D3Z33_11760</name>
</gene>
<evidence type="ECO:0000256" key="1">
    <source>
        <dbReference type="SAM" id="Phobius"/>
    </source>
</evidence>
<comment type="caution">
    <text evidence="2">The sequence shown here is derived from an EMBL/GenBank/DDBJ whole genome shotgun (WGS) entry which is preliminary data.</text>
</comment>